<comment type="caution">
    <text evidence="2">The sequence shown here is derived from an EMBL/GenBank/DDBJ whole genome shotgun (WGS) entry which is preliminary data.</text>
</comment>
<proteinExistence type="predicted"/>
<evidence type="ECO:0000313" key="3">
    <source>
        <dbReference type="Proteomes" id="UP001519887"/>
    </source>
</evidence>
<name>A0ABS7C0V8_9BACL</name>
<evidence type="ECO:0000313" key="2">
    <source>
        <dbReference type="EMBL" id="MBW7454541.1"/>
    </source>
</evidence>
<feature type="non-terminal residue" evidence="2">
    <location>
        <position position="1"/>
    </location>
</feature>
<protein>
    <submittedName>
        <fullName evidence="2">Metal-dependent hydrolase</fullName>
    </submittedName>
</protein>
<keyword evidence="3" id="KW-1185">Reference proteome</keyword>
<dbReference type="GO" id="GO:0016787">
    <property type="term" value="F:hydrolase activity"/>
    <property type="evidence" value="ECO:0007669"/>
    <property type="project" value="UniProtKB-KW"/>
</dbReference>
<dbReference type="Gene3D" id="1.20.120.450">
    <property type="entry name" value="dinb family like domain"/>
    <property type="match status" value="1"/>
</dbReference>
<sequence length="133" mass="15539">GLTEQQLDTPYRPDGWTVRQVVHHLADASMNGYIRTKLLLTEDQPMVKTFDEQSWAELPDGKSALIELSLTLHDRLHRRWVMLLKSTPAGSYARQYNHPENGLWSLDEALSFFAWHNRHHIAHITSLRQRKGW</sequence>
<gene>
    <name evidence="2" type="ORF">K0U00_10920</name>
</gene>
<dbReference type="Pfam" id="PF12867">
    <property type="entry name" value="DinB_2"/>
    <property type="match status" value="1"/>
</dbReference>
<dbReference type="SUPFAM" id="SSF109854">
    <property type="entry name" value="DinB/YfiT-like putative metalloenzymes"/>
    <property type="match status" value="1"/>
</dbReference>
<accession>A0ABS7C0V8</accession>
<evidence type="ECO:0000259" key="1">
    <source>
        <dbReference type="Pfam" id="PF12867"/>
    </source>
</evidence>
<dbReference type="NCBIfam" id="NF009807">
    <property type="entry name" value="PRK13291.1"/>
    <property type="match status" value="1"/>
</dbReference>
<keyword evidence="2" id="KW-0378">Hydrolase</keyword>
<dbReference type="InterPro" id="IPR034660">
    <property type="entry name" value="DinB/YfiT-like"/>
</dbReference>
<dbReference type="Proteomes" id="UP001519887">
    <property type="component" value="Unassembled WGS sequence"/>
</dbReference>
<organism evidence="2 3">
    <name type="scientific">Paenibacillus sepulcri</name>
    <dbReference type="NCBI Taxonomy" id="359917"/>
    <lineage>
        <taxon>Bacteria</taxon>
        <taxon>Bacillati</taxon>
        <taxon>Bacillota</taxon>
        <taxon>Bacilli</taxon>
        <taxon>Bacillales</taxon>
        <taxon>Paenibacillaceae</taxon>
        <taxon>Paenibacillus</taxon>
    </lineage>
</organism>
<dbReference type="InterPro" id="IPR024775">
    <property type="entry name" value="DinB-like"/>
</dbReference>
<dbReference type="EMBL" id="JAHZIK010000214">
    <property type="protein sequence ID" value="MBW7454541.1"/>
    <property type="molecule type" value="Genomic_DNA"/>
</dbReference>
<reference evidence="2 3" key="1">
    <citation type="submission" date="2021-07" db="EMBL/GenBank/DDBJ databases">
        <title>Paenibacillus radiodurans sp. nov., isolated from the southeastern edge of Tengger Desert.</title>
        <authorList>
            <person name="Zhang G."/>
        </authorList>
    </citation>
    <scope>NUCLEOTIDE SEQUENCE [LARGE SCALE GENOMIC DNA]</scope>
    <source>
        <strain evidence="2 3">CCM 7311</strain>
    </source>
</reference>
<feature type="domain" description="DinB-like" evidence="1">
    <location>
        <begin position="1"/>
        <end position="124"/>
    </location>
</feature>